<dbReference type="EMBL" id="JAHSPG010000011">
    <property type="protein sequence ID" value="MBV4358328.1"/>
    <property type="molecule type" value="Genomic_DNA"/>
</dbReference>
<reference evidence="1" key="1">
    <citation type="submission" date="2021-06" db="EMBL/GenBank/DDBJ databases">
        <authorList>
            <person name="Huq M.A."/>
        </authorList>
    </citation>
    <scope>NUCLEOTIDE SEQUENCE</scope>
    <source>
        <strain evidence="1">MAH-26</strain>
    </source>
</reference>
<sequence length="69" mass="8117">MVEVFKTNVKRRQESQILLLMLSRTFPSLKINFDLNDCDKILRIQGNEVHPVQVIELVEKNGYQCEILE</sequence>
<comment type="caution">
    <text evidence="1">The sequence shown here is derived from an EMBL/GenBank/DDBJ whole genome shotgun (WGS) entry which is preliminary data.</text>
</comment>
<name>A0A9E2S863_9BACT</name>
<gene>
    <name evidence="1" type="ORF">KTO63_14280</name>
</gene>
<evidence type="ECO:0000313" key="2">
    <source>
        <dbReference type="Proteomes" id="UP000812270"/>
    </source>
</evidence>
<evidence type="ECO:0008006" key="3">
    <source>
        <dbReference type="Google" id="ProtNLM"/>
    </source>
</evidence>
<accession>A0A9E2S863</accession>
<dbReference type="AlphaFoldDB" id="A0A9E2S863"/>
<organism evidence="1 2">
    <name type="scientific">Pinibacter aurantiacus</name>
    <dbReference type="NCBI Taxonomy" id="2851599"/>
    <lineage>
        <taxon>Bacteria</taxon>
        <taxon>Pseudomonadati</taxon>
        <taxon>Bacteroidota</taxon>
        <taxon>Chitinophagia</taxon>
        <taxon>Chitinophagales</taxon>
        <taxon>Chitinophagaceae</taxon>
        <taxon>Pinibacter</taxon>
    </lineage>
</organism>
<evidence type="ECO:0000313" key="1">
    <source>
        <dbReference type="EMBL" id="MBV4358328.1"/>
    </source>
</evidence>
<protein>
    <recommendedName>
        <fullName evidence="3">HMA domain-containing protein</fullName>
    </recommendedName>
</protein>
<proteinExistence type="predicted"/>
<dbReference type="RefSeq" id="WP_217791999.1">
    <property type="nucleotide sequence ID" value="NZ_JAHSPG010000011.1"/>
</dbReference>
<keyword evidence="2" id="KW-1185">Reference proteome</keyword>
<dbReference type="Proteomes" id="UP000812270">
    <property type="component" value="Unassembled WGS sequence"/>
</dbReference>